<dbReference type="GO" id="GO:0004386">
    <property type="term" value="F:helicase activity"/>
    <property type="evidence" value="ECO:0007669"/>
    <property type="project" value="UniProtKB-KW"/>
</dbReference>
<dbReference type="InterPro" id="IPR021457">
    <property type="entry name" value="DUF3108"/>
</dbReference>
<dbReference type="STRING" id="1229726.GRFL_1252"/>
<evidence type="ECO:0000313" key="2">
    <source>
        <dbReference type="Proteomes" id="UP000186230"/>
    </source>
</evidence>
<dbReference type="OrthoDB" id="9808473at2"/>
<dbReference type="GO" id="GO:0004527">
    <property type="term" value="F:exonuclease activity"/>
    <property type="evidence" value="ECO:0007669"/>
    <property type="project" value="UniProtKB-KW"/>
</dbReference>
<dbReference type="Pfam" id="PF11306">
    <property type="entry name" value="DUF3108"/>
    <property type="match status" value="1"/>
</dbReference>
<dbReference type="EMBL" id="CP016359">
    <property type="protein sequence ID" value="APU67976.1"/>
    <property type="molecule type" value="Genomic_DNA"/>
</dbReference>
<gene>
    <name evidence="1" type="ORF">GRFL_1252</name>
</gene>
<keyword evidence="1" id="KW-0347">Helicase</keyword>
<name>A0A1L7I303_9FLAO</name>
<keyword evidence="1" id="KW-0067">ATP-binding</keyword>
<dbReference type="KEGG" id="gfl:GRFL_1252"/>
<sequence>MKKFFTVTLLLLVCSSFNLKSQEAFGDGEWFKFRIHYGMFNASYATLQVEETSLNSQPVYHIKGRGKSTGLLSIFFKVDDDYQTYIDKKTTLPYKFIRRINEGGYTKDLEIDFNQQSNIARVHNKETNEVKSYATPDDIHDMLSAFYYIRNQINNDELRPGYEKRLKMFIDDENIDFKLKFLGREVIKTKFGKVATLKFRPYVLAGRVFKEKESLTFWVSDDKNKIPVKIEADLAVGSLEADLEAYKGLKHQFRIIMD</sequence>
<dbReference type="Proteomes" id="UP000186230">
    <property type="component" value="Chromosome"/>
</dbReference>
<keyword evidence="1" id="KW-0547">Nucleotide-binding</keyword>
<evidence type="ECO:0000313" key="1">
    <source>
        <dbReference type="EMBL" id="APU67976.1"/>
    </source>
</evidence>
<organism evidence="1 2">
    <name type="scientific">Christiangramia flava JLT2011</name>
    <dbReference type="NCBI Taxonomy" id="1229726"/>
    <lineage>
        <taxon>Bacteria</taxon>
        <taxon>Pseudomonadati</taxon>
        <taxon>Bacteroidota</taxon>
        <taxon>Flavobacteriia</taxon>
        <taxon>Flavobacteriales</taxon>
        <taxon>Flavobacteriaceae</taxon>
        <taxon>Christiangramia</taxon>
    </lineage>
</organism>
<keyword evidence="1" id="KW-0378">Hydrolase</keyword>
<dbReference type="AlphaFoldDB" id="A0A1L7I303"/>
<proteinExistence type="predicted"/>
<reference evidence="1 2" key="1">
    <citation type="submission" date="2016-07" db="EMBL/GenBank/DDBJ databases">
        <title>Multi-omics approach to identify versatile polysaccharide utilization systems of a marine flavobacterium Gramella flava.</title>
        <authorList>
            <person name="Tang K."/>
        </authorList>
    </citation>
    <scope>NUCLEOTIDE SEQUENCE [LARGE SCALE GENOMIC DNA]</scope>
    <source>
        <strain evidence="1 2">JLT2011</strain>
    </source>
</reference>
<keyword evidence="1" id="KW-0269">Exonuclease</keyword>
<protein>
    <submittedName>
        <fullName evidence="1">ATP-dependent exoDNAse (Exonuclease V) alpha subunit-helicase superfamily I member</fullName>
    </submittedName>
</protein>
<accession>A0A1L7I303</accession>
<dbReference type="RefSeq" id="WP_083643795.1">
    <property type="nucleotide sequence ID" value="NZ_AMRU01000002.1"/>
</dbReference>
<keyword evidence="1" id="KW-0540">Nuclease</keyword>
<keyword evidence="2" id="KW-1185">Reference proteome</keyword>